<accession>A0A1D8BJ84</accession>
<dbReference type="Proteomes" id="UP000223173">
    <property type="component" value="Segment"/>
</dbReference>
<evidence type="ECO:0000313" key="2">
    <source>
        <dbReference type="EMBL" id="AOS58380.1"/>
    </source>
</evidence>
<dbReference type="Pfam" id="PF01402">
    <property type="entry name" value="RHH_1"/>
    <property type="match status" value="1"/>
</dbReference>
<feature type="domain" description="Ribbon-helix-helix protein CopG" evidence="1">
    <location>
        <begin position="3"/>
        <end position="35"/>
    </location>
</feature>
<reference evidence="2" key="2">
    <citation type="submission" date="2016-06" db="EMBL/GenBank/DDBJ databases">
        <authorList>
            <person name="Kjaerup R.B."/>
            <person name="Dalgaard T.S."/>
            <person name="Juul-Madsen H.R."/>
        </authorList>
    </citation>
    <scope>NUCLEOTIDE SEQUENCE</scope>
</reference>
<proteinExistence type="predicted"/>
<protein>
    <submittedName>
        <fullName evidence="2">Lipothrixviral transcriptional regulator AvtR</fullName>
    </submittedName>
</protein>
<dbReference type="EMBL" id="KX467643">
    <property type="protein sequence ID" value="AOS58380.1"/>
    <property type="molecule type" value="Genomic_DNA"/>
</dbReference>
<dbReference type="InterPro" id="IPR013321">
    <property type="entry name" value="Arc_rbn_hlx_hlx"/>
</dbReference>
<dbReference type="Gene3D" id="1.10.1220.10">
    <property type="entry name" value="Met repressor-like"/>
    <property type="match status" value="1"/>
</dbReference>
<dbReference type="InterPro" id="IPR002145">
    <property type="entry name" value="CopG"/>
</dbReference>
<organism evidence="2">
    <name type="scientific">Sulfolobus islandicus filamentous virus 2</name>
    <dbReference type="NCBI Taxonomy" id="1902331"/>
    <lineage>
        <taxon>Viruses</taxon>
        <taxon>Adnaviria</taxon>
        <taxon>Zilligvirae</taxon>
        <taxon>Taleaviricota</taxon>
        <taxon>Tokiviricetes</taxon>
        <taxon>Ligamenvirales</taxon>
        <taxon>Lipothrixviridae</taxon>
        <taxon>Betalipothrixvirus</taxon>
        <taxon>Betalipothrixvirus hveragerdiense</taxon>
        <taxon>Sulfolobus islandicus filamentous virus</taxon>
    </lineage>
</organism>
<name>A0A1D8BJ84_SIFV</name>
<reference evidence="2" key="1">
    <citation type="journal article" date="2014" name="Mol. Microbiol.">
        <title>Inter-viral conflicts that exploit host CRISPR immune systems of Sulfolobus.</title>
        <authorList>
            <person name="Erdmann S."/>
            <person name="Le Moine Bauer S."/>
            <person name="Garrett R.A."/>
        </authorList>
    </citation>
    <scope>NUCLEOTIDE SEQUENCE [LARGE SCALE GENOMIC DNA]</scope>
</reference>
<evidence type="ECO:0000259" key="1">
    <source>
        <dbReference type="Pfam" id="PF01402"/>
    </source>
</evidence>
<gene>
    <name evidence="2" type="primary">SIFV2_gp25</name>
</gene>
<dbReference type="GO" id="GO:0006355">
    <property type="term" value="P:regulation of DNA-templated transcription"/>
    <property type="evidence" value="ECO:0007669"/>
    <property type="project" value="InterPro"/>
</dbReference>
<sequence length="100" mass="11708">MIVTIEKSLYDRLKEEAEKRETSVSAVLRQLLLNYFGIEDDTKSYRKGNVKNVVIKVGDKEYVRLQVHMKKENELIIKNELKRRGMSVNQLLKNEILLTA</sequence>